<protein>
    <recommendedName>
        <fullName evidence="4">DUF1471 domain-containing protein</fullName>
    </recommendedName>
</protein>
<evidence type="ECO:0000313" key="2">
    <source>
        <dbReference type="EMBL" id="MDT0602216.1"/>
    </source>
</evidence>
<dbReference type="RefSeq" id="WP_311576035.1">
    <property type="nucleotide sequence ID" value="NZ_JAVRIF010000001.1"/>
</dbReference>
<name>A0ABU2ZW98_9GAMM</name>
<organism evidence="2 3">
    <name type="scientific">Thalassotalea castellviae</name>
    <dbReference type="NCBI Taxonomy" id="3075612"/>
    <lineage>
        <taxon>Bacteria</taxon>
        <taxon>Pseudomonadati</taxon>
        <taxon>Pseudomonadota</taxon>
        <taxon>Gammaproteobacteria</taxon>
        <taxon>Alteromonadales</taxon>
        <taxon>Colwelliaceae</taxon>
        <taxon>Thalassotalea</taxon>
    </lineage>
</organism>
<proteinExistence type="predicted"/>
<reference evidence="2 3" key="1">
    <citation type="submission" date="2023-09" db="EMBL/GenBank/DDBJ databases">
        <authorList>
            <person name="Rey-Velasco X."/>
        </authorList>
    </citation>
    <scope>NUCLEOTIDE SEQUENCE [LARGE SCALE GENOMIC DNA]</scope>
    <source>
        <strain evidence="2 3">W431</strain>
    </source>
</reference>
<gene>
    <name evidence="2" type="ORF">RM573_01250</name>
</gene>
<evidence type="ECO:0008006" key="4">
    <source>
        <dbReference type="Google" id="ProtNLM"/>
    </source>
</evidence>
<dbReference type="Proteomes" id="UP001266357">
    <property type="component" value="Unassembled WGS sequence"/>
</dbReference>
<evidence type="ECO:0000256" key="1">
    <source>
        <dbReference type="SAM" id="SignalP"/>
    </source>
</evidence>
<sequence>MKVLILLVTVILYSSLSFANDVINFPWSGQTYLSTENYFEEVLTLALNKSEDKYGAYIVNKVEAGTSQEHNLRLIQ</sequence>
<accession>A0ABU2ZW98</accession>
<feature type="signal peptide" evidence="1">
    <location>
        <begin position="1"/>
        <end position="19"/>
    </location>
</feature>
<dbReference type="EMBL" id="JAVRIF010000001">
    <property type="protein sequence ID" value="MDT0602216.1"/>
    <property type="molecule type" value="Genomic_DNA"/>
</dbReference>
<keyword evidence="3" id="KW-1185">Reference proteome</keyword>
<feature type="chain" id="PRO_5047533609" description="DUF1471 domain-containing protein" evidence="1">
    <location>
        <begin position="20"/>
        <end position="76"/>
    </location>
</feature>
<evidence type="ECO:0000313" key="3">
    <source>
        <dbReference type="Proteomes" id="UP001266357"/>
    </source>
</evidence>
<comment type="caution">
    <text evidence="2">The sequence shown here is derived from an EMBL/GenBank/DDBJ whole genome shotgun (WGS) entry which is preliminary data.</text>
</comment>
<keyword evidence="1" id="KW-0732">Signal</keyword>